<keyword evidence="3" id="KW-1185">Reference proteome</keyword>
<sequence length="181" mass="19725">MYWDKAGQENTEKTINLAVKRAKELGIEDFVVASNTGQTVLKLLEHSVNNIVCVTHQVGFRNPGEDEMGFEMRERLQKAGVKILTTTHLFAGVDRALRYQFGGLYPAEIIAMSLRMLGQGVKVGVEIAVMALDAGLIPYGKDVIAIGGTGQGADTAILIKPEHSAKIFKTQIKEIICKPKA</sequence>
<dbReference type="RefSeq" id="WP_127016434.1">
    <property type="nucleotide sequence ID" value="NZ_CP016379.1"/>
</dbReference>
<dbReference type="AlphaFoldDB" id="A0A3S9SXY7"/>
<feature type="domain" description="Pyruvate kinase C-terminal" evidence="1">
    <location>
        <begin position="12"/>
        <end position="154"/>
    </location>
</feature>
<name>A0A3S9SXY7_9FIRM</name>
<dbReference type="InterPro" id="IPR015795">
    <property type="entry name" value="Pyrv_Knase_C"/>
</dbReference>
<protein>
    <recommendedName>
        <fullName evidence="1">Pyruvate kinase C-terminal domain-containing protein</fullName>
    </recommendedName>
</protein>
<dbReference type="PIRSF" id="PIRSF016138">
    <property type="entry name" value="UCP016138"/>
    <property type="match status" value="1"/>
</dbReference>
<dbReference type="InterPro" id="IPR036918">
    <property type="entry name" value="Pyrv_Knase_C_sf"/>
</dbReference>
<dbReference type="EMBL" id="CP016379">
    <property type="protein sequence ID" value="AZR73102.1"/>
    <property type="molecule type" value="Genomic_DNA"/>
</dbReference>
<dbReference type="KEGG" id="aft:BBF96_06715"/>
<dbReference type="Pfam" id="PF02887">
    <property type="entry name" value="PK_C"/>
    <property type="match status" value="1"/>
</dbReference>
<dbReference type="OrthoDB" id="9782984at2"/>
<accession>A0A3S9SXY7</accession>
<dbReference type="InterPro" id="IPR015074">
    <property type="entry name" value="DUF1867"/>
</dbReference>
<organism evidence="2 3">
    <name type="scientific">Anoxybacter fermentans</name>
    <dbReference type="NCBI Taxonomy" id="1323375"/>
    <lineage>
        <taxon>Bacteria</taxon>
        <taxon>Bacillati</taxon>
        <taxon>Bacillota</taxon>
        <taxon>Clostridia</taxon>
        <taxon>Halanaerobiales</taxon>
        <taxon>Anoxybacter</taxon>
    </lineage>
</organism>
<reference evidence="2 3" key="1">
    <citation type="submission" date="2016-07" db="EMBL/GenBank/DDBJ databases">
        <title>Genome and transcriptome analysis of iron-reducing fermentative bacteria Anoxybacter fermentans.</title>
        <authorList>
            <person name="Zeng X."/>
            <person name="Shao Z."/>
        </authorList>
    </citation>
    <scope>NUCLEOTIDE SEQUENCE [LARGE SCALE GENOMIC DNA]</scope>
    <source>
        <strain evidence="2 3">DY22613</strain>
    </source>
</reference>
<dbReference type="Proteomes" id="UP000267250">
    <property type="component" value="Chromosome"/>
</dbReference>
<dbReference type="Gene3D" id="3.40.1380.20">
    <property type="entry name" value="Pyruvate kinase, C-terminal domain"/>
    <property type="match status" value="1"/>
</dbReference>
<proteinExistence type="predicted"/>
<evidence type="ECO:0000313" key="2">
    <source>
        <dbReference type="EMBL" id="AZR73102.1"/>
    </source>
</evidence>
<evidence type="ECO:0000259" key="1">
    <source>
        <dbReference type="Pfam" id="PF02887"/>
    </source>
</evidence>
<dbReference type="SUPFAM" id="SSF52935">
    <property type="entry name" value="PK C-terminal domain-like"/>
    <property type="match status" value="1"/>
</dbReference>
<gene>
    <name evidence="2" type="ORF">BBF96_06715</name>
</gene>
<evidence type="ECO:0000313" key="3">
    <source>
        <dbReference type="Proteomes" id="UP000267250"/>
    </source>
</evidence>